<comment type="function">
    <text evidence="17">Mediates the voltage-dependent sodium ion permeability of excitable membranes. Assuming opened or closed conformations in response to the voltage difference across the membrane, the protein forms a sodium-selective channel through which Na(+) ions may pass in accordance with their electrochemical gradient.</text>
</comment>
<evidence type="ECO:0000256" key="13">
    <source>
        <dbReference type="ARBA" id="ARBA00023157"/>
    </source>
</evidence>
<dbReference type="EnsemblMetazoa" id="XM_024226923.1">
    <property type="protein sequence ID" value="XP_024082691.1"/>
    <property type="gene ID" value="LOC106665388"/>
</dbReference>
<dbReference type="RefSeq" id="XP_024082693.1">
    <property type="nucleotide sequence ID" value="XM_024226925.1"/>
</dbReference>
<feature type="transmembrane region" description="Helical" evidence="17">
    <location>
        <begin position="1762"/>
        <end position="1780"/>
    </location>
</feature>
<dbReference type="Proteomes" id="UP000494040">
    <property type="component" value="Unassembled WGS sequence"/>
</dbReference>
<keyword evidence="15 17" id="KW-0739">Sodium transport</keyword>
<evidence type="ECO:0000256" key="2">
    <source>
        <dbReference type="ARBA" id="ARBA00022448"/>
    </source>
</evidence>
<dbReference type="FunFam" id="1.10.238.10:FF:000150">
    <property type="entry name" value="Sodium channel protein"/>
    <property type="match status" value="1"/>
</dbReference>
<keyword evidence="5" id="KW-0691">RNA editing</keyword>
<proteinExistence type="inferred from homology"/>
<evidence type="ECO:0000256" key="4">
    <source>
        <dbReference type="ARBA" id="ARBA00022475"/>
    </source>
</evidence>
<dbReference type="Gene3D" id="1.10.287.70">
    <property type="match status" value="4"/>
</dbReference>
<comment type="caution">
    <text evidence="17">Lacks conserved residue(s) required for the propagation of feature annotation.</text>
</comment>
<feature type="transmembrane region" description="Helical" evidence="17">
    <location>
        <begin position="850"/>
        <end position="876"/>
    </location>
</feature>
<evidence type="ECO:0000256" key="12">
    <source>
        <dbReference type="ARBA" id="ARBA00023136"/>
    </source>
</evidence>
<dbReference type="InterPro" id="IPR044564">
    <property type="entry name" value="Na_chnl_inactivation_gate"/>
</dbReference>
<evidence type="ECO:0000256" key="14">
    <source>
        <dbReference type="ARBA" id="ARBA00023180"/>
    </source>
</evidence>
<dbReference type="Pfam" id="PF00520">
    <property type="entry name" value="Ion_trans"/>
    <property type="match status" value="4"/>
</dbReference>
<keyword evidence="13" id="KW-1015">Disulfide bond</keyword>
<dbReference type="GO" id="GO:0001518">
    <property type="term" value="C:voltage-gated sodium channel complex"/>
    <property type="evidence" value="ECO:0007669"/>
    <property type="project" value="UniProtKB-UniRule"/>
</dbReference>
<dbReference type="InterPro" id="IPR005821">
    <property type="entry name" value="Ion_trans_dom"/>
</dbReference>
<dbReference type="GO" id="GO:0086010">
    <property type="term" value="P:membrane depolarization during action potential"/>
    <property type="evidence" value="ECO:0007669"/>
    <property type="project" value="TreeGrafter"/>
</dbReference>
<evidence type="ECO:0000256" key="5">
    <source>
        <dbReference type="ARBA" id="ARBA00022495"/>
    </source>
</evidence>
<dbReference type="GO" id="GO:0005248">
    <property type="term" value="F:voltage-gated sodium channel activity"/>
    <property type="evidence" value="ECO:0007669"/>
    <property type="project" value="InterPro"/>
</dbReference>
<keyword evidence="8 17" id="KW-0851">Voltage-gated channel</keyword>
<feature type="domain" description="Ion transport" evidence="19">
    <location>
        <begin position="149"/>
        <end position="425"/>
    </location>
</feature>
<feature type="transmembrane region" description="Helical" evidence="17">
    <location>
        <begin position="269"/>
        <end position="288"/>
    </location>
</feature>
<keyword evidence="9 17" id="KW-1133">Transmembrane helix</keyword>
<feature type="compositionally biased region" description="Polar residues" evidence="18">
    <location>
        <begin position="24"/>
        <end position="40"/>
    </location>
</feature>
<feature type="transmembrane region" description="Helical" evidence="17">
    <location>
        <begin position="384"/>
        <end position="409"/>
    </location>
</feature>
<evidence type="ECO:0000256" key="15">
    <source>
        <dbReference type="ARBA" id="ARBA00023201"/>
    </source>
</evidence>
<dbReference type="KEGG" id="clec:106665388"/>
<evidence type="ECO:0000313" key="20">
    <source>
        <dbReference type="EnsemblMetazoa" id="XP_024082693.1"/>
    </source>
</evidence>
<dbReference type="EnsemblMetazoa" id="XM_024226925.1">
    <property type="protein sequence ID" value="XP_024082693.1"/>
    <property type="gene ID" value="LOC106665388"/>
</dbReference>
<dbReference type="RefSeq" id="XP_014247268.1">
    <property type="nucleotide sequence ID" value="XM_014391782.2"/>
</dbReference>
<dbReference type="PANTHER" id="PTHR10037:SF62">
    <property type="entry name" value="SODIUM CHANNEL PROTEIN 60E"/>
    <property type="match status" value="1"/>
</dbReference>
<feature type="transmembrane region" description="Helical" evidence="17">
    <location>
        <begin position="1385"/>
        <end position="1407"/>
    </location>
</feature>
<reference evidence="20" key="1">
    <citation type="submission" date="2022-01" db="UniProtKB">
        <authorList>
            <consortium name="EnsemblMetazoa"/>
        </authorList>
    </citation>
    <scope>IDENTIFICATION</scope>
</reference>
<evidence type="ECO:0000256" key="3">
    <source>
        <dbReference type="ARBA" id="ARBA00022461"/>
    </source>
</evidence>
<evidence type="ECO:0000256" key="11">
    <source>
        <dbReference type="ARBA" id="ARBA00023065"/>
    </source>
</evidence>
<feature type="compositionally biased region" description="Acidic residues" evidence="18">
    <location>
        <begin position="541"/>
        <end position="553"/>
    </location>
</feature>
<dbReference type="CDD" id="cd13433">
    <property type="entry name" value="Na_channel_gate"/>
    <property type="match status" value="1"/>
</dbReference>
<dbReference type="SUPFAM" id="SSF81324">
    <property type="entry name" value="Voltage-gated potassium channels"/>
    <property type="match status" value="4"/>
</dbReference>
<evidence type="ECO:0000256" key="7">
    <source>
        <dbReference type="ARBA" id="ARBA00022737"/>
    </source>
</evidence>
<feature type="transmembrane region" description="Helical" evidence="17">
    <location>
        <begin position="1918"/>
        <end position="1942"/>
    </location>
</feature>
<dbReference type="FunFam" id="1.20.120.350:FF:000019">
    <property type="entry name" value="Sodium channel protein"/>
    <property type="match status" value="1"/>
</dbReference>
<dbReference type="EnsemblMetazoa" id="XM_014391782.2">
    <property type="protein sequence ID" value="XP_014247268.1"/>
    <property type="gene ID" value="LOC106665388"/>
</dbReference>
<dbReference type="EnsemblMetazoa" id="XM_014391781.2">
    <property type="protein sequence ID" value="XP_014247267.1"/>
    <property type="gene ID" value="LOC106665388"/>
</dbReference>
<feature type="domain" description="Ion transport" evidence="19">
    <location>
        <begin position="653"/>
        <end position="883"/>
    </location>
</feature>
<feature type="compositionally biased region" description="Polar residues" evidence="18">
    <location>
        <begin position="490"/>
        <end position="504"/>
    </location>
</feature>
<dbReference type="FunFam" id="1.10.287.70:FF:000047">
    <property type="entry name" value="Sodium channel protein"/>
    <property type="match status" value="1"/>
</dbReference>
<keyword evidence="10 17" id="KW-0915">Sodium</keyword>
<dbReference type="RefSeq" id="XP_024082690.1">
    <property type="nucleotide sequence ID" value="XM_024226922.1"/>
</dbReference>
<keyword evidence="21" id="KW-1185">Reference proteome</keyword>
<keyword evidence="11 17" id="KW-0406">Ion transport</keyword>
<feature type="region of interest" description="Disordered" evidence="18">
    <location>
        <begin position="529"/>
        <end position="591"/>
    </location>
</feature>
<dbReference type="FunFam" id="1.20.120.350:FF:000039">
    <property type="entry name" value="Sodium channel protein"/>
    <property type="match status" value="1"/>
</dbReference>
<feature type="region of interest" description="Disordered" evidence="18">
    <location>
        <begin position="1"/>
        <end position="41"/>
    </location>
</feature>
<dbReference type="RefSeq" id="XP_024082692.1">
    <property type="nucleotide sequence ID" value="XM_024226924.1"/>
</dbReference>
<feature type="compositionally biased region" description="Basic residues" evidence="18">
    <location>
        <begin position="476"/>
        <end position="486"/>
    </location>
</feature>
<evidence type="ECO:0000256" key="18">
    <source>
        <dbReference type="SAM" id="MobiDB-lite"/>
    </source>
</evidence>
<feature type="transmembrane region" description="Helical" evidence="17">
    <location>
        <begin position="762"/>
        <end position="791"/>
    </location>
</feature>
<dbReference type="FunFam" id="1.20.120.350:FF:000058">
    <property type="entry name" value="Sodium channel protein"/>
    <property type="match status" value="1"/>
</dbReference>
<keyword evidence="6 17" id="KW-0812">Transmembrane</keyword>
<keyword evidence="3 17" id="KW-0894">Sodium channel</keyword>
<evidence type="ECO:0000256" key="8">
    <source>
        <dbReference type="ARBA" id="ARBA00022882"/>
    </source>
</evidence>
<dbReference type="RefSeq" id="XP_024082691.1">
    <property type="nucleotide sequence ID" value="XM_024226923.1"/>
</dbReference>
<dbReference type="PRINTS" id="PR00170">
    <property type="entry name" value="NACHANNEL"/>
</dbReference>
<protein>
    <recommendedName>
        <fullName evidence="17">Sodium channel protein</fullName>
    </recommendedName>
</protein>
<feature type="transmembrane region" description="Helical" evidence="17">
    <location>
        <begin position="1499"/>
        <end position="1525"/>
    </location>
</feature>
<evidence type="ECO:0000256" key="1">
    <source>
        <dbReference type="ARBA" id="ARBA00004651"/>
    </source>
</evidence>
<dbReference type="Gene3D" id="1.10.238.10">
    <property type="entry name" value="EF-hand"/>
    <property type="match status" value="1"/>
</dbReference>
<name>A0A8I6SH74_CIMLE</name>
<keyword evidence="2 17" id="KW-0813">Transport</keyword>
<dbReference type="OrthoDB" id="2984333at2759"/>
<feature type="transmembrane region" description="Helical" evidence="17">
    <location>
        <begin position="1819"/>
        <end position="1847"/>
    </location>
</feature>
<feature type="transmembrane region" description="Helical" evidence="17">
    <location>
        <begin position="1703"/>
        <end position="1723"/>
    </location>
</feature>
<dbReference type="OMA" id="HDQLRLD"/>
<dbReference type="InterPro" id="IPR027359">
    <property type="entry name" value="Volt_channel_dom_sf"/>
</dbReference>
<feature type="compositionally biased region" description="Polar residues" evidence="18">
    <location>
        <begin position="1027"/>
        <end position="1054"/>
    </location>
</feature>
<feature type="transmembrane region" description="Helical" evidence="17">
    <location>
        <begin position="1419"/>
        <end position="1439"/>
    </location>
</feature>
<dbReference type="Gene3D" id="1.20.120.350">
    <property type="entry name" value="Voltage-gated potassium channels. Chain C"/>
    <property type="match status" value="4"/>
</dbReference>
<dbReference type="InterPro" id="IPR001696">
    <property type="entry name" value="Na_channel_asu"/>
</dbReference>
<evidence type="ECO:0000313" key="21">
    <source>
        <dbReference type="Proteomes" id="UP000494040"/>
    </source>
</evidence>
<evidence type="ECO:0000256" key="17">
    <source>
        <dbReference type="RuleBase" id="RU361132"/>
    </source>
</evidence>
<feature type="region of interest" description="Disordered" evidence="18">
    <location>
        <begin position="475"/>
        <end position="517"/>
    </location>
</feature>
<keyword evidence="16 17" id="KW-0407">Ion channel</keyword>
<accession>A0A8I6SH74</accession>
<evidence type="ECO:0000259" key="19">
    <source>
        <dbReference type="Pfam" id="PF00520"/>
    </source>
</evidence>
<feature type="region of interest" description="Disordered" evidence="18">
    <location>
        <begin position="2092"/>
        <end position="2112"/>
    </location>
</feature>
<keyword evidence="4" id="KW-1003">Cell membrane</keyword>
<comment type="similarity">
    <text evidence="17">Belongs to the sodium channel (TC 1.A.1.10) family.</text>
</comment>
<keyword evidence="12 17" id="KW-0472">Membrane</keyword>
<dbReference type="PANTHER" id="PTHR10037">
    <property type="entry name" value="VOLTAGE-GATED CATION CHANNEL CALCIUM AND SODIUM"/>
    <property type="match status" value="1"/>
</dbReference>
<feature type="transmembrane region" description="Helical" evidence="17">
    <location>
        <begin position="1729"/>
        <end position="1750"/>
    </location>
</feature>
<evidence type="ECO:0000256" key="9">
    <source>
        <dbReference type="ARBA" id="ARBA00022989"/>
    </source>
</evidence>
<dbReference type="FunFam" id="1.20.120.350:FF:000053">
    <property type="entry name" value="Sodium channel protein"/>
    <property type="match status" value="1"/>
</dbReference>
<feature type="transmembrane region" description="Helical" evidence="17">
    <location>
        <begin position="1445"/>
        <end position="1467"/>
    </location>
</feature>
<dbReference type="GeneID" id="106665388"/>
<feature type="region of interest" description="Disordered" evidence="18">
    <location>
        <begin position="2161"/>
        <end position="2187"/>
    </location>
</feature>
<comment type="subcellular location">
    <subcellularLocation>
        <location evidence="1 17">Cell membrane</location>
        <topology evidence="1 17">Multi-pass membrane protein</topology>
    </subcellularLocation>
</comment>
<feature type="domain" description="Ion transport" evidence="19">
    <location>
        <begin position="1384"/>
        <end position="1650"/>
    </location>
</feature>
<keyword evidence="7" id="KW-0677">Repeat</keyword>
<dbReference type="EnsemblMetazoa" id="XM_024226922.1">
    <property type="protein sequence ID" value="XP_024082690.1"/>
    <property type="gene ID" value="LOC106665388"/>
</dbReference>
<feature type="region of interest" description="Disordered" evidence="18">
    <location>
        <begin position="1023"/>
        <end position="1059"/>
    </location>
</feature>
<dbReference type="FunFam" id="1.10.287.70:FF:000370">
    <property type="entry name" value="Sodium channel protein 60E"/>
    <property type="match status" value="1"/>
</dbReference>
<sequence length="2249" mass="256494">MFPVRIPGGIPGAVGGPPKYQEPQPATSGSQQKPSKQQVKLQVRPFTRESLDKQESRNAQLVKDYGFQPKRKLSVEDGSVLPCKFEPFPSNLYGKPLEEIDNFIYEETFCVVSKRFRKKYIHRFTATPSFFLFSPWNAIRRTCIFLCTNQYFDYVVMTTILLNCVFLAKTEPLDEAEYIFLAIYTAEMLIKCVAKGFVLNKYTYLRNPWNWLDFVVITSGYATIGLDVGNLAGLRTFRVLRALKTVSIMPGLKTIINALLHSFKQLAEVMTLTIFCLMVFALFALQVYMGELRNKCVPTPPEFLSHIGWKLWINNESHWLFNDDGDPVICGNVTGARHCQSGYICLRVGGNPNHGFTSFDNFLWSMLTTFQLITLDYWENVYNMVLASCGPLSVVFFTVVVFFGSFYLINLMLAVVALSYEEEAEITQEERRKDLTEHRDDSTFSFDPSKITIKQLDRGSKKRIDSRKGMLLSSYSRKKTRRRKRRPGTESPNQGKNDQHSATCQEGEEEEEEGGFKGVIVNRDVLRRRERERESSLEDSGVVDDHEEGDLTSEDVAQSTPPVHRLNVSPSLGVSGEAKTPKAKPGPLKCNGVNPTSSCSRPLTVYTLPLDYKQVVTLDKLIDRNCDGCSQCCTNYQSWLKLQNYLYRIVRDPLFELLITVCILLNTMFLATEHHGMSQNVKKTLDIGNKVFTSIFTLECTLKLMALSKEFFNCGWNIFDLIIVSVSLLDLSFELVDGLSVLRCLRLLRVLKLAQSWTTMKVLLSIIISTLGALGNLTFVLVIIIYIFAVIGMQLFSKDYTIERFDPDPVPRWNFNDFFHSFMMIFRILCGEWIEPLWDCMRAEEKEGAGACFAIFLPALVMGNFMVLNLFLALLLNSFNSEELKNKKELDLLAEDEEVAEMKALWSHHVKVASSFCQRCKRSKKTSSKPPRNTCRTAVIRVTEEVGEDSKLARSFERIRSIIKKHRKRDATEGEEQSLKLQEMVKDMIKKQKELISQETVFSSQDGTNELNPLNCEETVINERKYSNSSATQGRLSNGSSTHRQFSNGSSSDSSKTELKANIRESMQEENDIVSNEKEVVEKDCSSEYQSKSFQVITAEDISIDEQEDIQLDSIRDSIRDDIADDLVPNQPDPFRIIVESESGTLLKNDSFVNCSYDESTSLSEPKKRAYEILEVQKLEQDLSNECTETASLEPTLSFGEREDALFMRIMEEAMRFAPTLIGPGVSLPPVDEESPIFEGERRLSGTSVKDYYTEPLRRPSFAAANLIHRHSYALATRKESFQAAEEKEAPDKKRKDGKGAWLTVVSYVDELTVGGKRDEEGRFIDGLGSFPGFGRKKPDKLPHDCFPQSIYNRVGLCDECLKTECGQWWFHVRCSVLSVVDTPVFEWIILVLIFASSITLCFEDIYLDENLFLKNVLYWTNLAFCALFSLEMILKWIALGFYKYFTSFWTVLDFLIVFVSVFSLLIEENENLKVLRSLRTLRALRPLRAISRWQGMRIVVNALMYAIPSIFNVLLVCLVFWLIFSIMGVQFFGGKFFKCVNSEGERLSYTIIQNKSDCINKNYTWQNSKITFDNVGNGYLALFQVATFEGWMEVMADAVDATGVDEQPMYEANLYAYLYFVIFIVCGSFFTLNLFIGVIIDNFNMLKKKYEGGVLEMFLTESQKHYYTAMKKLGRKKPQKVIKRPINQFLAMFYDLSNSRRFEIAIFGLIFLNMLTMGIEHYNQHHAIFFVLEVSNAFFTTVFGLEAMVKIIGLRYHYFTVPWNLFDFLLVLASILGILMEDIMIDFPISPTLLRVVRVFRIGRILRLIKAAKGIRKLLFALVVSLPALFNIGALLALITFIYAIIGMSVFGHVKHQKALDDMVNFETFGRSMQLLFRLMTSAGWNDVLESLMIQPPECDLTFNSQPNGNCGHPLLAITYFTSFIIISYMIVINMYIAIILENFNQAHQEEEIGIVEDDLEMFYIRWSKFDPHATQFIRFGQLSDFIASLDPPLGIPKPNIVALVSFNLPISRGNKIHCLDILHALVKHVLGHVEETEDFKKLQDQMDVKFKKQFPTRKELEIISSTRMWKRQDRAARVIQRKFREYRRSKLEEPMQEGEDGVTQTSSPSGWQGRLSAFLHVHRGSRASSRKSSRASDASDLSELGTAWLNLPLFLLSGTQPNGDSENTSNKSEVTISANDPPSQTLNKQCSLDLPETGAVSITVTEPSPDSILPAQTRRAAFRRSSELPRVVQALVHRESEEYDVDS</sequence>
<evidence type="ECO:0000256" key="16">
    <source>
        <dbReference type="ARBA" id="ARBA00023303"/>
    </source>
</evidence>
<evidence type="ECO:0000256" key="6">
    <source>
        <dbReference type="ARBA" id="ARBA00022692"/>
    </source>
</evidence>
<dbReference type="GO" id="GO:0019228">
    <property type="term" value="P:neuronal action potential"/>
    <property type="evidence" value="ECO:0007669"/>
    <property type="project" value="TreeGrafter"/>
</dbReference>
<dbReference type="RefSeq" id="XP_014247267.1">
    <property type="nucleotide sequence ID" value="XM_014391781.2"/>
</dbReference>
<feature type="domain" description="Ion transport" evidence="19">
    <location>
        <begin position="1701"/>
        <end position="1952"/>
    </location>
</feature>
<organism evidence="20 21">
    <name type="scientific">Cimex lectularius</name>
    <name type="common">Bed bug</name>
    <name type="synonym">Acanthia lectularia</name>
    <dbReference type="NCBI Taxonomy" id="79782"/>
    <lineage>
        <taxon>Eukaryota</taxon>
        <taxon>Metazoa</taxon>
        <taxon>Ecdysozoa</taxon>
        <taxon>Arthropoda</taxon>
        <taxon>Hexapoda</taxon>
        <taxon>Insecta</taxon>
        <taxon>Pterygota</taxon>
        <taxon>Neoptera</taxon>
        <taxon>Paraneoptera</taxon>
        <taxon>Hemiptera</taxon>
        <taxon>Heteroptera</taxon>
        <taxon>Panheteroptera</taxon>
        <taxon>Cimicomorpha</taxon>
        <taxon>Cimicidae</taxon>
        <taxon>Cimex</taxon>
    </lineage>
</organism>
<dbReference type="InterPro" id="IPR043203">
    <property type="entry name" value="VGCC_Ca_Na"/>
</dbReference>
<keyword evidence="14" id="KW-0325">Glycoprotein</keyword>
<feature type="transmembrane region" description="Helical" evidence="17">
    <location>
        <begin position="1617"/>
        <end position="1641"/>
    </location>
</feature>
<evidence type="ECO:0000256" key="10">
    <source>
        <dbReference type="ARBA" id="ARBA00023053"/>
    </source>
</evidence>
<dbReference type="EnsemblMetazoa" id="XM_024226924.1">
    <property type="protein sequence ID" value="XP_024082692.1"/>
    <property type="gene ID" value="LOC106665388"/>
</dbReference>